<keyword evidence="5" id="KW-0677">Repeat</keyword>
<dbReference type="PROSITE" id="PS00028">
    <property type="entry name" value="ZINC_FINGER_C2H2_1"/>
    <property type="match status" value="2"/>
</dbReference>
<feature type="coiled-coil region" evidence="13">
    <location>
        <begin position="73"/>
        <end position="100"/>
    </location>
</feature>
<dbReference type="GO" id="GO:0005634">
    <property type="term" value="C:nucleus"/>
    <property type="evidence" value="ECO:0007669"/>
    <property type="project" value="UniProtKB-SubCell"/>
</dbReference>
<dbReference type="InterPro" id="IPR050331">
    <property type="entry name" value="Zinc_finger"/>
</dbReference>
<comment type="similarity">
    <text evidence="3">Belongs to the krueppel C2H2-type zinc-finger protein family.</text>
</comment>
<keyword evidence="13" id="KW-0175">Coiled coil</keyword>
<feature type="region of interest" description="Disordered" evidence="14">
    <location>
        <begin position="202"/>
        <end position="230"/>
    </location>
</feature>
<proteinExistence type="inferred from homology"/>
<dbReference type="PANTHER" id="PTHR16515">
    <property type="entry name" value="PR DOMAIN ZINC FINGER PROTEIN"/>
    <property type="match status" value="1"/>
</dbReference>
<feature type="compositionally biased region" description="Low complexity" evidence="14">
    <location>
        <begin position="408"/>
        <end position="420"/>
    </location>
</feature>
<comment type="function">
    <text evidence="1">May be involved in transcriptional regulation.</text>
</comment>
<evidence type="ECO:0000313" key="17">
    <source>
        <dbReference type="Proteomes" id="UP001165120"/>
    </source>
</evidence>
<evidence type="ECO:0000256" key="4">
    <source>
        <dbReference type="ARBA" id="ARBA00022723"/>
    </source>
</evidence>
<evidence type="ECO:0000256" key="3">
    <source>
        <dbReference type="ARBA" id="ARBA00006991"/>
    </source>
</evidence>
<dbReference type="SUPFAM" id="SSF57667">
    <property type="entry name" value="beta-beta-alpha zinc fingers"/>
    <property type="match status" value="1"/>
</dbReference>
<dbReference type="Pfam" id="PF00096">
    <property type="entry name" value="zf-C2H2"/>
    <property type="match status" value="2"/>
</dbReference>
<evidence type="ECO:0000256" key="6">
    <source>
        <dbReference type="ARBA" id="ARBA00022771"/>
    </source>
</evidence>
<evidence type="ECO:0000256" key="8">
    <source>
        <dbReference type="ARBA" id="ARBA00023015"/>
    </source>
</evidence>
<dbReference type="PROSITE" id="PS50157">
    <property type="entry name" value="ZINC_FINGER_C2H2_2"/>
    <property type="match status" value="2"/>
</dbReference>
<evidence type="ECO:0000256" key="12">
    <source>
        <dbReference type="PROSITE-ProRule" id="PRU00042"/>
    </source>
</evidence>
<keyword evidence="10" id="KW-0804">Transcription</keyword>
<evidence type="ECO:0000256" key="5">
    <source>
        <dbReference type="ARBA" id="ARBA00022737"/>
    </source>
</evidence>
<feature type="region of interest" description="Disordered" evidence="14">
    <location>
        <begin position="394"/>
        <end position="420"/>
    </location>
</feature>
<dbReference type="InterPro" id="IPR013087">
    <property type="entry name" value="Znf_C2H2_type"/>
</dbReference>
<dbReference type="Proteomes" id="UP001165120">
    <property type="component" value="Unassembled WGS sequence"/>
</dbReference>
<dbReference type="GO" id="GO:0003677">
    <property type="term" value="F:DNA binding"/>
    <property type="evidence" value="ECO:0007669"/>
    <property type="project" value="UniProtKB-KW"/>
</dbReference>
<dbReference type="EMBL" id="BSXN01000228">
    <property type="protein sequence ID" value="GME67685.1"/>
    <property type="molecule type" value="Genomic_DNA"/>
</dbReference>
<feature type="domain" description="C2H2-type" evidence="15">
    <location>
        <begin position="425"/>
        <end position="452"/>
    </location>
</feature>
<dbReference type="GO" id="GO:0008270">
    <property type="term" value="F:zinc ion binding"/>
    <property type="evidence" value="ECO:0007669"/>
    <property type="project" value="UniProtKB-KW"/>
</dbReference>
<feature type="domain" description="C2H2-type" evidence="15">
    <location>
        <begin position="453"/>
        <end position="480"/>
    </location>
</feature>
<evidence type="ECO:0000256" key="2">
    <source>
        <dbReference type="ARBA" id="ARBA00004123"/>
    </source>
</evidence>
<accession>A0A9W6SUY6</accession>
<reference evidence="16" key="1">
    <citation type="submission" date="2023-04" db="EMBL/GenBank/DDBJ databases">
        <title>Candida boidinii NBRC 10035.</title>
        <authorList>
            <person name="Ichikawa N."/>
            <person name="Sato H."/>
            <person name="Tonouchi N."/>
        </authorList>
    </citation>
    <scope>NUCLEOTIDE SEQUENCE</scope>
    <source>
        <strain evidence="16">NBRC 10035</strain>
    </source>
</reference>
<sequence length="481" mass="52699">MLIYDTFLGMNTPSQKDIQKQHYENFRLPQDPNIQMIYHQLQQIPVASSTVPEQIPGCPVPVYDEIQIQLQTQFKLQQEIQRLKLQLQLHEQQLNNSQNTPLLNSSAVGITSIPNFSIVPSPIMDSYNTQNHMTPGAYHMSLLSNPNMFTQANLESSQNISPAAQSLPYLYNFMDPSAVQPILPNFGKTNQEALAAPTAPTAFATPSTAPAPASQAAPMTSHDHATSNAATNTAPTPGLNIISPNGSILPSNISLINNHSGPSLEEIWKSGNCKILKNNSAVTETATTCSASSKLFSESYGQSSPTISYIEKTTPISNRENLYTPNDHHLCGETTSPLDTLSEDILDDGSSVSSASPAASNHFVYEISELNSPVLCTSHNRTSQTNVANKIPLKDVTPSHSAKRSTRARSPISRSSSSPRVLKSRTCSICKKTFDRPSGLQMHMNIHTGEKPFSCNQCGKRFSVRSNMKRHHRVHLRTIPN</sequence>
<dbReference type="Gene3D" id="3.30.160.60">
    <property type="entry name" value="Classic Zinc Finger"/>
    <property type="match status" value="2"/>
</dbReference>
<protein>
    <submittedName>
        <fullName evidence="16">Unnamed protein product</fullName>
    </submittedName>
</protein>
<evidence type="ECO:0000256" key="14">
    <source>
        <dbReference type="SAM" id="MobiDB-lite"/>
    </source>
</evidence>
<name>A0A9W6SUY6_CANBO</name>
<evidence type="ECO:0000259" key="15">
    <source>
        <dbReference type="PROSITE" id="PS50157"/>
    </source>
</evidence>
<dbReference type="AlphaFoldDB" id="A0A9W6SUY6"/>
<gene>
    <name evidence="16" type="ORF">Cboi02_000106400</name>
</gene>
<keyword evidence="11" id="KW-0539">Nucleus</keyword>
<dbReference type="InterPro" id="IPR036236">
    <property type="entry name" value="Znf_C2H2_sf"/>
</dbReference>
<organism evidence="16 17">
    <name type="scientific">Candida boidinii</name>
    <name type="common">Yeast</name>
    <dbReference type="NCBI Taxonomy" id="5477"/>
    <lineage>
        <taxon>Eukaryota</taxon>
        <taxon>Fungi</taxon>
        <taxon>Dikarya</taxon>
        <taxon>Ascomycota</taxon>
        <taxon>Saccharomycotina</taxon>
        <taxon>Pichiomycetes</taxon>
        <taxon>Pichiales</taxon>
        <taxon>Pichiaceae</taxon>
        <taxon>Ogataea</taxon>
        <taxon>Ogataea/Candida clade</taxon>
    </lineage>
</organism>
<comment type="caution">
    <text evidence="16">The sequence shown here is derived from an EMBL/GenBank/DDBJ whole genome shotgun (WGS) entry which is preliminary data.</text>
</comment>
<keyword evidence="8" id="KW-0805">Transcription regulation</keyword>
<evidence type="ECO:0000256" key="9">
    <source>
        <dbReference type="ARBA" id="ARBA00023125"/>
    </source>
</evidence>
<evidence type="ECO:0000256" key="11">
    <source>
        <dbReference type="ARBA" id="ARBA00023242"/>
    </source>
</evidence>
<dbReference type="SMART" id="SM00355">
    <property type="entry name" value="ZnF_C2H2"/>
    <property type="match status" value="2"/>
</dbReference>
<keyword evidence="9" id="KW-0238">DNA-binding</keyword>
<keyword evidence="7" id="KW-0862">Zinc</keyword>
<keyword evidence="4" id="KW-0479">Metal-binding</keyword>
<evidence type="ECO:0000256" key="1">
    <source>
        <dbReference type="ARBA" id="ARBA00003767"/>
    </source>
</evidence>
<evidence type="ECO:0000256" key="13">
    <source>
        <dbReference type="SAM" id="Coils"/>
    </source>
</evidence>
<keyword evidence="6 12" id="KW-0863">Zinc-finger</keyword>
<comment type="subcellular location">
    <subcellularLocation>
        <location evidence="2">Nucleus</location>
    </subcellularLocation>
</comment>
<evidence type="ECO:0000256" key="7">
    <source>
        <dbReference type="ARBA" id="ARBA00022833"/>
    </source>
</evidence>
<evidence type="ECO:0000313" key="16">
    <source>
        <dbReference type="EMBL" id="GME67685.1"/>
    </source>
</evidence>
<evidence type="ECO:0000256" key="10">
    <source>
        <dbReference type="ARBA" id="ARBA00023163"/>
    </source>
</evidence>
<dbReference type="FunFam" id="3.30.160.60:FF:000966">
    <property type="entry name" value="ZFP90 zinc finger protein"/>
    <property type="match status" value="1"/>
</dbReference>
<keyword evidence="17" id="KW-1185">Reference proteome</keyword>
<dbReference type="PANTHER" id="PTHR16515:SF66">
    <property type="entry name" value="C2H2-TYPE DOMAIN-CONTAINING PROTEIN"/>
    <property type="match status" value="1"/>
</dbReference>
<dbReference type="GO" id="GO:0010468">
    <property type="term" value="P:regulation of gene expression"/>
    <property type="evidence" value="ECO:0007669"/>
    <property type="project" value="TreeGrafter"/>
</dbReference>